<evidence type="ECO:0000313" key="2">
    <source>
        <dbReference type="Proteomes" id="UP000063930"/>
    </source>
</evidence>
<evidence type="ECO:0000313" key="1">
    <source>
        <dbReference type="EMBL" id="ALI53222.1"/>
    </source>
</evidence>
<dbReference type="Proteomes" id="UP000063930">
    <property type="component" value="Chromosome"/>
</dbReference>
<organism evidence="1 2">
    <name type="scientific">Lactobacillus helveticus</name>
    <name type="common">Lactobacillus suntoryeus</name>
    <dbReference type="NCBI Taxonomy" id="1587"/>
    <lineage>
        <taxon>Bacteria</taxon>
        <taxon>Bacillati</taxon>
        <taxon>Bacillota</taxon>
        <taxon>Bacilli</taxon>
        <taxon>Lactobacillales</taxon>
        <taxon>Lactobacillaceae</taxon>
        <taxon>Lactobacillus</taxon>
    </lineage>
</organism>
<reference evidence="1 2" key="1">
    <citation type="submission" date="2015-08" db="EMBL/GenBank/DDBJ databases">
        <title>Complete genome sequence of Lactobacillus helveticus CAUH18, a probiotic strain originated from koumiss.</title>
        <authorList>
            <person name="Yang Y."/>
            <person name="Hao Y."/>
        </authorList>
    </citation>
    <scope>NUCLEOTIDE SEQUENCE [LARGE SCALE GENOMIC DNA]</scope>
    <source>
        <strain evidence="1 2">CAUH18</strain>
    </source>
</reference>
<dbReference type="AlphaFoldDB" id="A0AAC9EZF9"/>
<dbReference type="RefSeq" id="WP_054607590.1">
    <property type="nucleotide sequence ID" value="NZ_CP012381.1"/>
</dbReference>
<sequence length="141" mass="16203">MIAAYKIVDPFASTRIAYGNGTVTKEAHECLAWFKELFSNNIDIKSAIRNRITTAIRDDFYTLLINVAQAWSYSIVGEQCKGIYNLAMYPDLARKHLEFEGAIVILKANPEGRMDVEFCFDQDYRLDYVKGYPELKRIFGL</sequence>
<proteinExistence type="predicted"/>
<protein>
    <submittedName>
        <fullName evidence="1">Uncharacterized protein</fullName>
    </submittedName>
</protein>
<dbReference type="EMBL" id="CP012381">
    <property type="protein sequence ID" value="ALI53222.1"/>
    <property type="molecule type" value="Genomic_DNA"/>
</dbReference>
<name>A0AAC9EZF9_LACHE</name>
<gene>
    <name evidence="1" type="ORF">ALV80_09500</name>
</gene>
<accession>A0AAC9EZF9</accession>